<sequence>MDTLDTRYGSLSADGPVERHPDGGLRAAFLVAPFALDTTAGRLTPQHSSDDSRRMFKPPLTFHPNGQVRSVPLETRTVVHTPVGPLPAELITFHENGAIARVFPLNGKLSGYWTEADEGGLAEPLRIATPIGTLAAKFVAVAFDPAGRLRSLTLWPGEEIVVRAPCGNVPVRLGLSFHAGGTVCSLEPARPLEVSTPVGSIWAYDPDAVGISGDDNSLVFDGDGQVVRVATVRSSVLAQLPDGSRQELSPLVRDSICGDGDQELTALILEFAADSLTARHGVAAPVAVFPRAGVHYATRPFVAAFALSFAPKQCSM</sequence>
<comment type="caution">
    <text evidence="1">The sequence shown here is derived from an EMBL/GenBank/DDBJ whole genome shotgun (WGS) entry which is preliminary data.</text>
</comment>
<protein>
    <submittedName>
        <fullName evidence="1">Uncharacterized protein</fullName>
    </submittedName>
</protein>
<dbReference type="Proteomes" id="UP000482487">
    <property type="component" value="Unassembled WGS sequence"/>
</dbReference>
<gene>
    <name evidence="1" type="ORF">GTA51_09740</name>
</gene>
<dbReference type="EMBL" id="WVUD01000014">
    <property type="protein sequence ID" value="MYL83407.1"/>
    <property type="molecule type" value="Genomic_DNA"/>
</dbReference>
<reference evidence="1 2" key="1">
    <citation type="submission" date="2020-01" db="EMBL/GenBank/DDBJ databases">
        <title>Genome sequence of Desulfovibrio aerotolerans DSM 16695(T).</title>
        <authorList>
            <person name="Karnachuk O."/>
            <person name="Avakyan M."/>
            <person name="Mardanov A."/>
            <person name="Kadnikov V."/>
            <person name="Ravin N."/>
        </authorList>
    </citation>
    <scope>NUCLEOTIDE SEQUENCE [LARGE SCALE GENOMIC DNA]</scope>
    <source>
        <strain evidence="1 2">DSM 16695</strain>
    </source>
</reference>
<organism evidence="1 2">
    <name type="scientific">Solidesulfovibrio aerotolerans</name>
    <dbReference type="NCBI Taxonomy" id="295255"/>
    <lineage>
        <taxon>Bacteria</taxon>
        <taxon>Pseudomonadati</taxon>
        <taxon>Thermodesulfobacteriota</taxon>
        <taxon>Desulfovibrionia</taxon>
        <taxon>Desulfovibrionales</taxon>
        <taxon>Desulfovibrionaceae</taxon>
        <taxon>Solidesulfovibrio</taxon>
    </lineage>
</organism>
<name>A0A7C9ISN0_9BACT</name>
<evidence type="ECO:0000313" key="1">
    <source>
        <dbReference type="EMBL" id="MYL83407.1"/>
    </source>
</evidence>
<evidence type="ECO:0000313" key="2">
    <source>
        <dbReference type="Proteomes" id="UP000482487"/>
    </source>
</evidence>
<dbReference type="OrthoDB" id="594021at2"/>
<proteinExistence type="predicted"/>
<dbReference type="AlphaFoldDB" id="A0A7C9ISN0"/>
<accession>A0A7C9ISN0</accession>
<dbReference type="RefSeq" id="WP_160960649.1">
    <property type="nucleotide sequence ID" value="NZ_WVUD01000014.1"/>
</dbReference>
<keyword evidence="2" id="KW-1185">Reference proteome</keyword>